<comment type="caution">
    <text evidence="2">The sequence shown here is derived from an EMBL/GenBank/DDBJ whole genome shotgun (WGS) entry which is preliminary data.</text>
</comment>
<name>A0A8J4PZM3_9MYCE</name>
<gene>
    <name evidence="2" type="ORF">CYY_002782</name>
</gene>
<keyword evidence="3" id="KW-1185">Reference proteome</keyword>
<dbReference type="OrthoDB" id="194139at2759"/>
<sequence>MSDDEDMMYDDGDEYFDDDDDQEDQNDEESEGVEIENQYYNSKGLIEDSIPDAIKSYEKVIDLEDGVKGEWGFKALKKITKLNFQIENYDVMLEKYKQFLSYTKSAVTSNYSEKGINSILDMISTNTKLDLDLVQKVYDLTLKCLLDAKNEVCFIDIIYFII</sequence>
<dbReference type="PANTHER" id="PTHR10678">
    <property type="entry name" value="26S PROTEASOME NON-ATPASE REGULATORY SUBUNIT 11/COP9 SIGNALOSOME COMPLEX SUBUNIT 2"/>
    <property type="match status" value="1"/>
</dbReference>
<evidence type="ECO:0008006" key="4">
    <source>
        <dbReference type="Google" id="ProtNLM"/>
    </source>
</evidence>
<feature type="compositionally biased region" description="Acidic residues" evidence="1">
    <location>
        <begin position="1"/>
        <end position="34"/>
    </location>
</feature>
<dbReference type="EMBL" id="AJWJ01000080">
    <property type="protein sequence ID" value="KAF2075934.1"/>
    <property type="molecule type" value="Genomic_DNA"/>
</dbReference>
<proteinExistence type="predicted"/>
<dbReference type="Proteomes" id="UP000695562">
    <property type="component" value="Unassembled WGS sequence"/>
</dbReference>
<dbReference type="AlphaFoldDB" id="A0A8J4PZM3"/>
<evidence type="ECO:0000313" key="2">
    <source>
        <dbReference type="EMBL" id="KAF2075934.1"/>
    </source>
</evidence>
<organism evidence="2 3">
    <name type="scientific">Polysphondylium violaceum</name>
    <dbReference type="NCBI Taxonomy" id="133409"/>
    <lineage>
        <taxon>Eukaryota</taxon>
        <taxon>Amoebozoa</taxon>
        <taxon>Evosea</taxon>
        <taxon>Eumycetozoa</taxon>
        <taxon>Dictyostelia</taxon>
        <taxon>Dictyosteliales</taxon>
        <taxon>Dictyosteliaceae</taxon>
        <taxon>Polysphondylium</taxon>
    </lineage>
</organism>
<evidence type="ECO:0000256" key="1">
    <source>
        <dbReference type="SAM" id="MobiDB-lite"/>
    </source>
</evidence>
<dbReference type="InterPro" id="IPR050871">
    <property type="entry name" value="26S_Proteasome/COP9_Components"/>
</dbReference>
<evidence type="ECO:0000313" key="3">
    <source>
        <dbReference type="Proteomes" id="UP000695562"/>
    </source>
</evidence>
<reference evidence="2" key="1">
    <citation type="submission" date="2020-01" db="EMBL/GenBank/DDBJ databases">
        <title>Development of genomics and gene disruption for Polysphondylium violaceum indicates a role for the polyketide synthase stlB in stalk morphogenesis.</title>
        <authorList>
            <person name="Narita B."/>
            <person name="Kawabe Y."/>
            <person name="Kin K."/>
            <person name="Saito T."/>
            <person name="Gibbs R."/>
            <person name="Kuspa A."/>
            <person name="Muzny D."/>
            <person name="Queller D."/>
            <person name="Richards S."/>
            <person name="Strassman J."/>
            <person name="Sucgang R."/>
            <person name="Worley K."/>
            <person name="Schaap P."/>
        </authorList>
    </citation>
    <scope>NUCLEOTIDE SEQUENCE</scope>
    <source>
        <strain evidence="2">QSvi11</strain>
    </source>
</reference>
<protein>
    <recommendedName>
        <fullName evidence="4">COP9 signalosome complex subunit 2</fullName>
    </recommendedName>
</protein>
<accession>A0A8J4PZM3</accession>
<feature type="region of interest" description="Disordered" evidence="1">
    <location>
        <begin position="1"/>
        <end position="35"/>
    </location>
</feature>